<accession>A0A818EIE4</accession>
<dbReference type="InterPro" id="IPR038970">
    <property type="entry name" value="Lyase_8"/>
</dbReference>
<dbReference type="InterPro" id="IPR011013">
    <property type="entry name" value="Gal_mutarotase_sf_dom"/>
</dbReference>
<reference evidence="3" key="1">
    <citation type="submission" date="2021-02" db="EMBL/GenBank/DDBJ databases">
        <authorList>
            <person name="Nowell W R."/>
        </authorList>
    </citation>
    <scope>NUCLEOTIDE SEQUENCE</scope>
</reference>
<dbReference type="GO" id="GO:0005576">
    <property type="term" value="C:extracellular region"/>
    <property type="evidence" value="ECO:0007669"/>
    <property type="project" value="InterPro"/>
</dbReference>
<dbReference type="GO" id="GO:0030246">
    <property type="term" value="F:carbohydrate binding"/>
    <property type="evidence" value="ECO:0007669"/>
    <property type="project" value="InterPro"/>
</dbReference>
<gene>
    <name evidence="3" type="ORF">KIK155_LOCUS12981</name>
</gene>
<sequence>MMQALTYPNSSVRNEPRLAIGTHCIPRLVTGQLLMLGDNTTNFEVQKITEISFRSDWWEHNPGTGANLVWMLQIELYRSLATNNRTGIEQGFTRMWQDIVVSPLGGQGIQNDWSYHFQRTQLLSGVLNIYTASATDYREIFPLLDWKSINGITVNQDISIEPCKSGDFNWIKLEFVGGVSDSSYGLAMMDTATHNLTVKRSWHFYDDAVMALASNLTVSTQNKAWTPLASRLLTTGNVTIGFFNGTIITLFDALGVEISTKTASYNTIGPYNDKLTSRTVAIWLDHGLGPYTRNYSYIILSNVKVQSMPELIKRYNDDEIFSCISNQDLFHAMAWLTLRRVSFVLRNNTTTMFSSQNSFFKINARLNDAGAYLFNEATNDLSATVSHPTRINRIVTINIDRIGYGQGCIVLSDLTTNVMIALPSSDPLLGASVTVTCKKKQLKLHYKY</sequence>
<organism evidence="3 4">
    <name type="scientific">Rotaria socialis</name>
    <dbReference type="NCBI Taxonomy" id="392032"/>
    <lineage>
        <taxon>Eukaryota</taxon>
        <taxon>Metazoa</taxon>
        <taxon>Spiralia</taxon>
        <taxon>Gnathifera</taxon>
        <taxon>Rotifera</taxon>
        <taxon>Eurotatoria</taxon>
        <taxon>Bdelloidea</taxon>
        <taxon>Philodinida</taxon>
        <taxon>Philodinidae</taxon>
        <taxon>Rotaria</taxon>
    </lineage>
</organism>
<proteinExistence type="inferred from homology"/>
<dbReference type="Pfam" id="PF02278">
    <property type="entry name" value="Lyase_8"/>
    <property type="match status" value="1"/>
</dbReference>
<name>A0A818EIE4_9BILA</name>
<evidence type="ECO:0000313" key="4">
    <source>
        <dbReference type="Proteomes" id="UP000663865"/>
    </source>
</evidence>
<feature type="domain" description="Polysaccharide lyase family 8 central" evidence="2">
    <location>
        <begin position="124"/>
        <end position="303"/>
    </location>
</feature>
<dbReference type="Proteomes" id="UP000663865">
    <property type="component" value="Unassembled WGS sequence"/>
</dbReference>
<comment type="caution">
    <text evidence="3">The sequence shown here is derived from an EMBL/GenBank/DDBJ whole genome shotgun (WGS) entry which is preliminary data.</text>
</comment>
<protein>
    <recommendedName>
        <fullName evidence="2">Polysaccharide lyase family 8 central domain-containing protein</fullName>
    </recommendedName>
</protein>
<dbReference type="AlphaFoldDB" id="A0A818EIE4"/>
<evidence type="ECO:0000313" key="3">
    <source>
        <dbReference type="EMBL" id="CAF3459421.1"/>
    </source>
</evidence>
<dbReference type="GO" id="GO:0016837">
    <property type="term" value="F:carbon-oxygen lyase activity, acting on polysaccharides"/>
    <property type="evidence" value="ECO:0007669"/>
    <property type="project" value="UniProtKB-ARBA"/>
</dbReference>
<dbReference type="Gene3D" id="1.50.10.100">
    <property type="entry name" value="Chondroitin AC/alginate lyase"/>
    <property type="match status" value="1"/>
</dbReference>
<evidence type="ECO:0000256" key="1">
    <source>
        <dbReference type="ARBA" id="ARBA00006699"/>
    </source>
</evidence>
<dbReference type="InterPro" id="IPR008929">
    <property type="entry name" value="Chondroitin_lyas"/>
</dbReference>
<dbReference type="SUPFAM" id="SSF48230">
    <property type="entry name" value="Chondroitin AC/alginate lyase"/>
    <property type="match status" value="1"/>
</dbReference>
<dbReference type="InterPro" id="IPR003159">
    <property type="entry name" value="Lyase_8_central_dom"/>
</dbReference>
<dbReference type="Gene3D" id="2.70.98.10">
    <property type="match status" value="1"/>
</dbReference>
<dbReference type="InterPro" id="IPR014718">
    <property type="entry name" value="GH-type_carb-bd"/>
</dbReference>
<comment type="similarity">
    <text evidence="1">Belongs to the polysaccharide lyase 8 family.</text>
</comment>
<dbReference type="PANTHER" id="PTHR38481">
    <property type="entry name" value="HYALURONATE LYASE"/>
    <property type="match status" value="1"/>
</dbReference>
<dbReference type="PANTHER" id="PTHR38481:SF1">
    <property type="entry name" value="HYALURONATE LYASE"/>
    <property type="match status" value="1"/>
</dbReference>
<dbReference type="SUPFAM" id="SSF74650">
    <property type="entry name" value="Galactose mutarotase-like"/>
    <property type="match status" value="1"/>
</dbReference>
<dbReference type="EMBL" id="CAJNYV010002170">
    <property type="protein sequence ID" value="CAF3459421.1"/>
    <property type="molecule type" value="Genomic_DNA"/>
</dbReference>
<dbReference type="GO" id="GO:0005975">
    <property type="term" value="P:carbohydrate metabolic process"/>
    <property type="evidence" value="ECO:0007669"/>
    <property type="project" value="InterPro"/>
</dbReference>
<evidence type="ECO:0000259" key="2">
    <source>
        <dbReference type="Pfam" id="PF02278"/>
    </source>
</evidence>